<keyword evidence="5" id="KW-0808">Transferase</keyword>
<keyword evidence="8" id="KW-1185">Reference proteome</keyword>
<organism evidence="7 8">
    <name type="scientific">Lentinus brumalis</name>
    <dbReference type="NCBI Taxonomy" id="2498619"/>
    <lineage>
        <taxon>Eukaryota</taxon>
        <taxon>Fungi</taxon>
        <taxon>Dikarya</taxon>
        <taxon>Basidiomycota</taxon>
        <taxon>Agaricomycotina</taxon>
        <taxon>Agaricomycetes</taxon>
        <taxon>Polyporales</taxon>
        <taxon>Polyporaceae</taxon>
        <taxon>Lentinus</taxon>
    </lineage>
</organism>
<keyword evidence="5" id="KW-0256">Endoplasmic reticulum</keyword>
<protein>
    <recommendedName>
        <fullName evidence="5">Protein-S-isoprenylcysteine O-methyltransferase</fullName>
        <ecNumber evidence="5">2.1.1.100</ecNumber>
    </recommendedName>
</protein>
<feature type="signal peptide" evidence="6">
    <location>
        <begin position="1"/>
        <end position="21"/>
    </location>
</feature>
<evidence type="ECO:0000256" key="2">
    <source>
        <dbReference type="ARBA" id="ARBA00022692"/>
    </source>
</evidence>
<feature type="chain" id="PRO_5016629760" description="Protein-S-isoprenylcysteine O-methyltransferase" evidence="6">
    <location>
        <begin position="22"/>
        <end position="242"/>
    </location>
</feature>
<evidence type="ECO:0000313" key="7">
    <source>
        <dbReference type="EMBL" id="RDX41660.1"/>
    </source>
</evidence>
<keyword evidence="5" id="KW-0489">Methyltransferase</keyword>
<keyword evidence="6" id="KW-0732">Signal</keyword>
<reference evidence="7 8" key="1">
    <citation type="journal article" date="2018" name="Biotechnol. Biofuels">
        <title>Integrative visual omics of the white-rot fungus Polyporus brumalis exposes the biotechnological potential of its oxidative enzymes for delignifying raw plant biomass.</title>
        <authorList>
            <person name="Miyauchi S."/>
            <person name="Rancon A."/>
            <person name="Drula E."/>
            <person name="Hage H."/>
            <person name="Chaduli D."/>
            <person name="Favel A."/>
            <person name="Grisel S."/>
            <person name="Henrissat B."/>
            <person name="Herpoel-Gimbert I."/>
            <person name="Ruiz-Duenas F.J."/>
            <person name="Chevret D."/>
            <person name="Hainaut M."/>
            <person name="Lin J."/>
            <person name="Wang M."/>
            <person name="Pangilinan J."/>
            <person name="Lipzen A."/>
            <person name="Lesage-Meessen L."/>
            <person name="Navarro D."/>
            <person name="Riley R."/>
            <person name="Grigoriev I.V."/>
            <person name="Zhou S."/>
            <person name="Raouche S."/>
            <person name="Rosso M.N."/>
        </authorList>
    </citation>
    <scope>NUCLEOTIDE SEQUENCE [LARGE SCALE GENOMIC DNA]</scope>
    <source>
        <strain evidence="7 8">BRFM 1820</strain>
    </source>
</reference>
<dbReference type="InterPro" id="IPR007269">
    <property type="entry name" value="ICMT_MeTrfase"/>
</dbReference>
<evidence type="ECO:0000313" key="8">
    <source>
        <dbReference type="Proteomes" id="UP000256964"/>
    </source>
</evidence>
<comment type="subcellular location">
    <subcellularLocation>
        <location evidence="5">Endoplasmic reticulum membrane</location>
        <topology evidence="5">Multi-pass membrane protein</topology>
    </subcellularLocation>
    <subcellularLocation>
        <location evidence="1">Membrane</location>
        <topology evidence="1">Multi-pass membrane protein</topology>
    </subcellularLocation>
</comment>
<evidence type="ECO:0000256" key="6">
    <source>
        <dbReference type="SAM" id="SignalP"/>
    </source>
</evidence>
<dbReference type="STRING" id="139420.A0A371CMZ3"/>
<dbReference type="Pfam" id="PF04140">
    <property type="entry name" value="ICMT"/>
    <property type="match status" value="1"/>
</dbReference>
<dbReference type="GO" id="GO:0005789">
    <property type="term" value="C:endoplasmic reticulum membrane"/>
    <property type="evidence" value="ECO:0007669"/>
    <property type="project" value="UniProtKB-SubCell"/>
</dbReference>
<dbReference type="Gene3D" id="1.20.120.1630">
    <property type="match status" value="1"/>
</dbReference>
<evidence type="ECO:0000256" key="5">
    <source>
        <dbReference type="RuleBase" id="RU362022"/>
    </source>
</evidence>
<dbReference type="PANTHER" id="PTHR12714">
    <property type="entry name" value="PROTEIN-S ISOPRENYLCYSTEINE O-METHYLTRANSFERASE"/>
    <property type="match status" value="1"/>
</dbReference>
<dbReference type="GO" id="GO:0032259">
    <property type="term" value="P:methylation"/>
    <property type="evidence" value="ECO:0007669"/>
    <property type="project" value="UniProtKB-KW"/>
</dbReference>
<keyword evidence="3" id="KW-1133">Transmembrane helix</keyword>
<dbReference type="AlphaFoldDB" id="A0A371CMZ3"/>
<dbReference type="OrthoDB" id="422086at2759"/>
<name>A0A371CMZ3_9APHY</name>
<comment type="similarity">
    <text evidence="5">Belongs to the class VI-like SAM-binding methyltransferase superfamily. Isoprenylcysteine carboxyl methyltransferase family.</text>
</comment>
<evidence type="ECO:0000256" key="3">
    <source>
        <dbReference type="ARBA" id="ARBA00022989"/>
    </source>
</evidence>
<gene>
    <name evidence="7" type="ORF">OH76DRAFT_1422987</name>
</gene>
<dbReference type="GO" id="GO:0004671">
    <property type="term" value="F:protein C-terminal S-isoprenylcysteine carboxyl O-methyltransferase activity"/>
    <property type="evidence" value="ECO:0007669"/>
    <property type="project" value="UniProtKB-EC"/>
</dbReference>
<comment type="catalytic activity">
    <reaction evidence="5">
        <text>[protein]-C-terminal S-[(2E,6E)-farnesyl]-L-cysteine + S-adenosyl-L-methionine = [protein]-C-terminal S-[(2E,6E)-farnesyl]-L-cysteine methyl ester + S-adenosyl-L-homocysteine</text>
        <dbReference type="Rhea" id="RHEA:21672"/>
        <dbReference type="Rhea" id="RHEA-COMP:12125"/>
        <dbReference type="Rhea" id="RHEA-COMP:12126"/>
        <dbReference type="ChEBI" id="CHEBI:57856"/>
        <dbReference type="ChEBI" id="CHEBI:59789"/>
        <dbReference type="ChEBI" id="CHEBI:90510"/>
        <dbReference type="ChEBI" id="CHEBI:90511"/>
        <dbReference type="EC" id="2.1.1.100"/>
    </reaction>
</comment>
<proteinExistence type="inferred from homology"/>
<evidence type="ECO:0000256" key="4">
    <source>
        <dbReference type="ARBA" id="ARBA00023136"/>
    </source>
</evidence>
<accession>A0A371CMZ3</accession>
<keyword evidence="2" id="KW-0812">Transmembrane</keyword>
<dbReference type="Proteomes" id="UP000256964">
    <property type="component" value="Unassembled WGS sequence"/>
</dbReference>
<dbReference type="EC" id="2.1.1.100" evidence="5"/>
<sequence length="242" mass="26403">MDARLVKVPLLLGLSLWTYRGLTPPLRPPGSDEKARAAIPDFLGRASNVQRVAIGVAKVIFCAFALGEAASILVQQTPIFLDALSTIVPAAAASTVGLSLRLTPTTLAGGLLGIAGGCIRVWCHRTLGRFFTWEVSVRDEHKLVTDGPYSIVRHPSYTGWHLVIIGNLLSMLSRGSLFTEAGLGRTFVGEAIASYVTVYMGYTCAGVLYRTKTEDEMLKKEFGAEWEDWAKKTPYRLLPLVY</sequence>
<keyword evidence="4" id="KW-0472">Membrane</keyword>
<dbReference type="PANTHER" id="PTHR12714:SF9">
    <property type="entry name" value="PROTEIN-S-ISOPRENYLCYSTEINE O-METHYLTRANSFERASE"/>
    <property type="match status" value="1"/>
</dbReference>
<dbReference type="EMBL" id="KZ857505">
    <property type="protein sequence ID" value="RDX41660.1"/>
    <property type="molecule type" value="Genomic_DNA"/>
</dbReference>
<keyword evidence="5" id="KW-0949">S-adenosyl-L-methionine</keyword>
<evidence type="ECO:0000256" key="1">
    <source>
        <dbReference type="ARBA" id="ARBA00004141"/>
    </source>
</evidence>